<proteinExistence type="predicted"/>
<keyword evidence="4" id="KW-1185">Reference proteome</keyword>
<dbReference type="Pfam" id="PF00248">
    <property type="entry name" value="Aldo_ket_red"/>
    <property type="match status" value="1"/>
</dbReference>
<protein>
    <submittedName>
        <fullName evidence="3">Aldo/keto reductase</fullName>
    </submittedName>
</protein>
<dbReference type="InterPro" id="IPR023210">
    <property type="entry name" value="NADP_OxRdtase_dom"/>
</dbReference>
<dbReference type="InterPro" id="IPR050523">
    <property type="entry name" value="AKR_Detox_Biosynth"/>
</dbReference>
<dbReference type="InterPro" id="IPR036812">
    <property type="entry name" value="NAD(P)_OxRdtase_dom_sf"/>
</dbReference>
<organism evidence="3 4">
    <name type="scientific">Virgibacillus sediminis</name>
    <dbReference type="NCBI Taxonomy" id="202260"/>
    <lineage>
        <taxon>Bacteria</taxon>
        <taxon>Bacillati</taxon>
        <taxon>Bacillota</taxon>
        <taxon>Bacilli</taxon>
        <taxon>Bacillales</taxon>
        <taxon>Bacillaceae</taxon>
        <taxon>Virgibacillus</taxon>
    </lineage>
</organism>
<dbReference type="RefSeq" id="WP_390307854.1">
    <property type="nucleotide sequence ID" value="NZ_JBHRRZ010000039.1"/>
</dbReference>
<evidence type="ECO:0000313" key="4">
    <source>
        <dbReference type="Proteomes" id="UP001595387"/>
    </source>
</evidence>
<reference evidence="4" key="1">
    <citation type="journal article" date="2019" name="Int. J. Syst. Evol. Microbiol.">
        <title>The Global Catalogue of Microorganisms (GCM) 10K type strain sequencing project: providing services to taxonomists for standard genome sequencing and annotation.</title>
        <authorList>
            <consortium name="The Broad Institute Genomics Platform"/>
            <consortium name="The Broad Institute Genome Sequencing Center for Infectious Disease"/>
            <person name="Wu L."/>
            <person name="Ma J."/>
        </authorList>
    </citation>
    <scope>NUCLEOTIDE SEQUENCE [LARGE SCALE GENOMIC DNA]</scope>
    <source>
        <strain evidence="4">KCTC 13193</strain>
    </source>
</reference>
<comment type="caution">
    <text evidence="3">The sequence shown here is derived from an EMBL/GenBank/DDBJ whole genome shotgun (WGS) entry which is preliminary data.</text>
</comment>
<dbReference type="PROSITE" id="PS00062">
    <property type="entry name" value="ALDOKETO_REDUCTASE_2"/>
    <property type="match status" value="1"/>
</dbReference>
<dbReference type="PRINTS" id="PR00069">
    <property type="entry name" value="ALDKETRDTASE"/>
</dbReference>
<keyword evidence="1" id="KW-0560">Oxidoreductase</keyword>
<gene>
    <name evidence="3" type="ORF">ACFODW_16310</name>
</gene>
<name>A0ABV7AA95_9BACI</name>
<evidence type="ECO:0000313" key="3">
    <source>
        <dbReference type="EMBL" id="MFC2949888.1"/>
    </source>
</evidence>
<evidence type="ECO:0000259" key="2">
    <source>
        <dbReference type="Pfam" id="PF00248"/>
    </source>
</evidence>
<dbReference type="PANTHER" id="PTHR43364:SF4">
    <property type="entry name" value="NAD(P)-LINKED OXIDOREDUCTASE SUPERFAMILY PROTEIN"/>
    <property type="match status" value="1"/>
</dbReference>
<accession>A0ABV7AA95</accession>
<dbReference type="Proteomes" id="UP001595387">
    <property type="component" value="Unassembled WGS sequence"/>
</dbReference>
<dbReference type="InterPro" id="IPR020471">
    <property type="entry name" value="AKR"/>
</dbReference>
<dbReference type="SUPFAM" id="SSF51430">
    <property type="entry name" value="NAD(P)-linked oxidoreductase"/>
    <property type="match status" value="1"/>
</dbReference>
<dbReference type="EMBL" id="JBHRRZ010000039">
    <property type="protein sequence ID" value="MFC2949888.1"/>
    <property type="molecule type" value="Genomic_DNA"/>
</dbReference>
<feature type="domain" description="NADP-dependent oxidoreductase" evidence="2">
    <location>
        <begin position="17"/>
        <end position="308"/>
    </location>
</feature>
<dbReference type="PANTHER" id="PTHR43364">
    <property type="entry name" value="NADH-SPECIFIC METHYLGLYOXAL REDUCTASE-RELATED"/>
    <property type="match status" value="1"/>
</dbReference>
<sequence>MAKKVQIGKTDLYVNPVGLGTNTVGGHNIFPEVDEETGKEVVRTALENGVNYLDTAFMYGMGRSEELIGEVIKERGNRSDLVIATKVSPKVQGNEVVHDNSPAFLKREAEKSLKRLGTDHIDLLYIHYPDQKTPEAEAVGALQELKDEGKIRAIGISNFSPDQLREADKDGYVDVYQGEYNLLNRDAEETIFPYASENDMSYVPFFPLASGLLTGKYDKDTKVSGFRESLPYFQGAAFEQNVEKVENLRTIAEAKDTEIANLVLAWYLTRDTVDTIIPGAKRKDQVLSNLKTLDINLSREAIREIERIFQSSK</sequence>
<evidence type="ECO:0000256" key="1">
    <source>
        <dbReference type="ARBA" id="ARBA00023002"/>
    </source>
</evidence>
<dbReference type="InterPro" id="IPR018170">
    <property type="entry name" value="Aldo/ket_reductase_CS"/>
</dbReference>
<dbReference type="Gene3D" id="3.20.20.100">
    <property type="entry name" value="NADP-dependent oxidoreductase domain"/>
    <property type="match status" value="1"/>
</dbReference>